<feature type="domain" description="C2H2-type" evidence="8">
    <location>
        <begin position="385"/>
        <end position="412"/>
    </location>
</feature>
<evidence type="ECO:0000256" key="7">
    <source>
        <dbReference type="PROSITE-ProRule" id="PRU00042"/>
    </source>
</evidence>
<dbReference type="Proteomes" id="UP000780801">
    <property type="component" value="Unassembled WGS sequence"/>
</dbReference>
<sequence>MAHITVSDATAWLAAASGIPTPQGIASTGPALPSFQITPGDEKYAPLSHTLPPTPYPLSPPTTGAGSPNLFKVPANYSTIANSASPPISVASLTLSSPDHSSLMDPHLSADNIVLSDDGRYPVGSPIIDQTLSMEGVPQLQASDLAYILGTESQWTGALLQPSHPQIHFSHNAHRHSLPYPQAAYSQHHHHHHHHHAQQTSYTPWEIRSEANPASQCLSPPLAWNTQQLSAPSSPLLEASFSVIGSPENEYIPHHRRTVSVDFSLLDCGRQGFLEESADENEVSGMTMAFGSSTFFSHSTHPSTASSPSEESVSFVDTMGPHAHTVTVPILVGASPSRFENEMVAGAKPGTPTLFKCDFQGCTKTFSRPYNLHSHQRTHSNQRPFNCSFCDRQFARLHDKNRHERLHRGVRPYACVRCNHKFARMDALNRHLKVDGGRNLCNMHMIQNNLPGAMPIVELPPKKINPLIAEHLMKLGSGSMDEQQ</sequence>
<evidence type="ECO:0000256" key="2">
    <source>
        <dbReference type="ARBA" id="ARBA00022737"/>
    </source>
</evidence>
<dbReference type="GO" id="GO:0008270">
    <property type="term" value="F:zinc ion binding"/>
    <property type="evidence" value="ECO:0007669"/>
    <property type="project" value="UniProtKB-KW"/>
</dbReference>
<comment type="caution">
    <text evidence="9">The sequence shown here is derived from an EMBL/GenBank/DDBJ whole genome shotgun (WGS) entry which is preliminary data.</text>
</comment>
<evidence type="ECO:0000256" key="6">
    <source>
        <dbReference type="ARBA" id="ARBA00023163"/>
    </source>
</evidence>
<dbReference type="SUPFAM" id="SSF57667">
    <property type="entry name" value="beta-beta-alpha zinc fingers"/>
    <property type="match status" value="2"/>
</dbReference>
<dbReference type="InterPro" id="IPR036236">
    <property type="entry name" value="Znf_C2H2_sf"/>
</dbReference>
<reference evidence="9" key="1">
    <citation type="journal article" date="2020" name="Fungal Divers.">
        <title>Resolving the Mortierellaceae phylogeny through synthesis of multi-gene phylogenetics and phylogenomics.</title>
        <authorList>
            <person name="Vandepol N."/>
            <person name="Liber J."/>
            <person name="Desiro A."/>
            <person name="Na H."/>
            <person name="Kennedy M."/>
            <person name="Barry K."/>
            <person name="Grigoriev I.V."/>
            <person name="Miller A.N."/>
            <person name="O'Donnell K."/>
            <person name="Stajich J.E."/>
            <person name="Bonito G."/>
        </authorList>
    </citation>
    <scope>NUCLEOTIDE SEQUENCE</scope>
    <source>
        <strain evidence="9">KOD1015</strain>
    </source>
</reference>
<proteinExistence type="predicted"/>
<evidence type="ECO:0000256" key="1">
    <source>
        <dbReference type="ARBA" id="ARBA00022723"/>
    </source>
</evidence>
<dbReference type="PANTHER" id="PTHR23235">
    <property type="entry name" value="KRUEPPEL-LIKE TRANSCRIPTION FACTOR"/>
    <property type="match status" value="1"/>
</dbReference>
<name>A0A9P6FVE5_9FUNG</name>
<dbReference type="InterPro" id="IPR013087">
    <property type="entry name" value="Znf_C2H2_type"/>
</dbReference>
<evidence type="ECO:0000259" key="8">
    <source>
        <dbReference type="PROSITE" id="PS50157"/>
    </source>
</evidence>
<dbReference type="OrthoDB" id="8922241at2759"/>
<gene>
    <name evidence="9" type="ORF">BGW38_000616</name>
</gene>
<organism evidence="9 10">
    <name type="scientific">Lunasporangiospora selenospora</name>
    <dbReference type="NCBI Taxonomy" id="979761"/>
    <lineage>
        <taxon>Eukaryota</taxon>
        <taxon>Fungi</taxon>
        <taxon>Fungi incertae sedis</taxon>
        <taxon>Mucoromycota</taxon>
        <taxon>Mortierellomycotina</taxon>
        <taxon>Mortierellomycetes</taxon>
        <taxon>Mortierellales</taxon>
        <taxon>Mortierellaceae</taxon>
        <taxon>Lunasporangiospora</taxon>
    </lineage>
</organism>
<keyword evidence="3 7" id="KW-0863">Zinc-finger</keyword>
<dbReference type="PROSITE" id="PS00028">
    <property type="entry name" value="ZINC_FINGER_C2H2_1"/>
    <property type="match status" value="2"/>
</dbReference>
<protein>
    <recommendedName>
        <fullName evidence="8">C2H2-type domain-containing protein</fullName>
    </recommendedName>
</protein>
<keyword evidence="5" id="KW-0805">Transcription regulation</keyword>
<dbReference type="FunFam" id="3.30.160.60:FF:000032">
    <property type="entry name" value="Krueppel-like factor 4"/>
    <property type="match status" value="1"/>
</dbReference>
<evidence type="ECO:0000256" key="5">
    <source>
        <dbReference type="ARBA" id="ARBA00023015"/>
    </source>
</evidence>
<dbReference type="Gene3D" id="3.30.160.60">
    <property type="entry name" value="Classic Zinc Finger"/>
    <property type="match status" value="3"/>
</dbReference>
<keyword evidence="10" id="KW-1185">Reference proteome</keyword>
<dbReference type="SMART" id="SM00355">
    <property type="entry name" value="ZnF_C2H2"/>
    <property type="match status" value="3"/>
</dbReference>
<evidence type="ECO:0000313" key="10">
    <source>
        <dbReference type="Proteomes" id="UP000780801"/>
    </source>
</evidence>
<evidence type="ECO:0000256" key="4">
    <source>
        <dbReference type="ARBA" id="ARBA00022833"/>
    </source>
</evidence>
<dbReference type="PANTHER" id="PTHR23235:SF120">
    <property type="entry name" value="KRUPPEL-LIKE FACTOR 15"/>
    <property type="match status" value="1"/>
</dbReference>
<dbReference type="EMBL" id="JAABOA010001174">
    <property type="protein sequence ID" value="KAF9582122.1"/>
    <property type="molecule type" value="Genomic_DNA"/>
</dbReference>
<keyword evidence="4" id="KW-0862">Zinc</keyword>
<keyword evidence="1" id="KW-0479">Metal-binding</keyword>
<dbReference type="GO" id="GO:0000978">
    <property type="term" value="F:RNA polymerase II cis-regulatory region sequence-specific DNA binding"/>
    <property type="evidence" value="ECO:0007669"/>
    <property type="project" value="TreeGrafter"/>
</dbReference>
<feature type="domain" description="C2H2-type" evidence="8">
    <location>
        <begin position="355"/>
        <end position="384"/>
    </location>
</feature>
<evidence type="ECO:0000313" key="9">
    <source>
        <dbReference type="EMBL" id="KAF9582122.1"/>
    </source>
</evidence>
<keyword evidence="2" id="KW-0677">Repeat</keyword>
<evidence type="ECO:0000256" key="3">
    <source>
        <dbReference type="ARBA" id="ARBA00022771"/>
    </source>
</evidence>
<dbReference type="GO" id="GO:0000981">
    <property type="term" value="F:DNA-binding transcription factor activity, RNA polymerase II-specific"/>
    <property type="evidence" value="ECO:0007669"/>
    <property type="project" value="TreeGrafter"/>
</dbReference>
<accession>A0A9P6FVE5</accession>
<dbReference type="PROSITE" id="PS50157">
    <property type="entry name" value="ZINC_FINGER_C2H2_2"/>
    <property type="match status" value="3"/>
</dbReference>
<keyword evidence="6" id="KW-0804">Transcription</keyword>
<dbReference type="AlphaFoldDB" id="A0A9P6FVE5"/>
<feature type="domain" description="C2H2-type" evidence="8">
    <location>
        <begin position="413"/>
        <end position="440"/>
    </location>
</feature>